<name>A0A0D0AYE4_9AGAR</name>
<sequence length="360" mass="39841">MSSSLSGTRQSFENPRPTFRFPPNSGTYISFSLDIKQTLDLLRCDLDEKTEELIRSFPVRIYVAIVHEYPTVPIPDPIPEICLEPHMCFTVAPETSHPLNLPPINTNMPLPWEGCYHLSCLDAEVCLPQSHFNYANVIALDDKDWIRTYRYCWDDAALARANKRKAESGGITGTPTILSENAAQAPAHETIPKDEEFSEPSVTRYATEFGDEDDKVYDDPYEESGDDSDASSESIRWLSDDDGDDEDEDGGSHDVDEPIPLMNAILEALMPFDGYMPDSSIVPVIDLSLGLSGISSSFSTEQFYKNYDALKGLVKKCLDGSTIPSPSVAEEAQEKLSSTTEKDCVPVAPENGLLCSFCLP</sequence>
<gene>
    <name evidence="2" type="ORF">GYMLUDRAFT_264009</name>
</gene>
<feature type="compositionally biased region" description="Acidic residues" evidence="1">
    <location>
        <begin position="209"/>
        <end position="230"/>
    </location>
</feature>
<protein>
    <submittedName>
        <fullName evidence="2">Unplaced genomic scaffold GYMLUscaffold_56, whole genome shotgun sequence</fullName>
    </submittedName>
</protein>
<dbReference type="AlphaFoldDB" id="A0A0D0AYE4"/>
<feature type="compositionally biased region" description="Polar residues" evidence="1">
    <location>
        <begin position="173"/>
        <end position="182"/>
    </location>
</feature>
<dbReference type="OrthoDB" id="3053346at2759"/>
<reference evidence="2 3" key="1">
    <citation type="submission" date="2014-04" db="EMBL/GenBank/DDBJ databases">
        <title>Evolutionary Origins and Diversification of the Mycorrhizal Mutualists.</title>
        <authorList>
            <consortium name="DOE Joint Genome Institute"/>
            <consortium name="Mycorrhizal Genomics Consortium"/>
            <person name="Kohler A."/>
            <person name="Kuo A."/>
            <person name="Nagy L.G."/>
            <person name="Floudas D."/>
            <person name="Copeland A."/>
            <person name="Barry K.W."/>
            <person name="Cichocki N."/>
            <person name="Veneault-Fourrey C."/>
            <person name="LaButti K."/>
            <person name="Lindquist E.A."/>
            <person name="Lipzen A."/>
            <person name="Lundell T."/>
            <person name="Morin E."/>
            <person name="Murat C."/>
            <person name="Riley R."/>
            <person name="Ohm R."/>
            <person name="Sun H."/>
            <person name="Tunlid A."/>
            <person name="Henrissat B."/>
            <person name="Grigoriev I.V."/>
            <person name="Hibbett D.S."/>
            <person name="Martin F."/>
        </authorList>
    </citation>
    <scope>NUCLEOTIDE SEQUENCE [LARGE SCALE GENOMIC DNA]</scope>
    <source>
        <strain evidence="2 3">FD-317 M1</strain>
    </source>
</reference>
<proteinExistence type="predicted"/>
<dbReference type="EMBL" id="KN834804">
    <property type="protein sequence ID" value="KIK55690.1"/>
    <property type="molecule type" value="Genomic_DNA"/>
</dbReference>
<feature type="compositionally biased region" description="Acidic residues" evidence="1">
    <location>
        <begin position="240"/>
        <end position="249"/>
    </location>
</feature>
<accession>A0A0D0AYE4</accession>
<feature type="region of interest" description="Disordered" evidence="1">
    <location>
        <begin position="163"/>
        <end position="258"/>
    </location>
</feature>
<organism evidence="2 3">
    <name type="scientific">Collybiopsis luxurians FD-317 M1</name>
    <dbReference type="NCBI Taxonomy" id="944289"/>
    <lineage>
        <taxon>Eukaryota</taxon>
        <taxon>Fungi</taxon>
        <taxon>Dikarya</taxon>
        <taxon>Basidiomycota</taxon>
        <taxon>Agaricomycotina</taxon>
        <taxon>Agaricomycetes</taxon>
        <taxon>Agaricomycetidae</taxon>
        <taxon>Agaricales</taxon>
        <taxon>Marasmiineae</taxon>
        <taxon>Omphalotaceae</taxon>
        <taxon>Collybiopsis</taxon>
        <taxon>Collybiopsis luxurians</taxon>
    </lineage>
</organism>
<keyword evidence="3" id="KW-1185">Reference proteome</keyword>
<dbReference type="HOGENOM" id="CLU_631697_0_0_1"/>
<evidence type="ECO:0000313" key="3">
    <source>
        <dbReference type="Proteomes" id="UP000053593"/>
    </source>
</evidence>
<feature type="compositionally biased region" description="Polar residues" evidence="1">
    <location>
        <begin position="1"/>
        <end position="13"/>
    </location>
</feature>
<dbReference type="Proteomes" id="UP000053593">
    <property type="component" value="Unassembled WGS sequence"/>
</dbReference>
<feature type="region of interest" description="Disordered" evidence="1">
    <location>
        <begin position="1"/>
        <end position="20"/>
    </location>
</feature>
<evidence type="ECO:0000313" key="2">
    <source>
        <dbReference type="EMBL" id="KIK55690.1"/>
    </source>
</evidence>
<evidence type="ECO:0000256" key="1">
    <source>
        <dbReference type="SAM" id="MobiDB-lite"/>
    </source>
</evidence>